<dbReference type="KEGG" id="vmo:VMUT_0484"/>
<organism evidence="1 2">
    <name type="scientific">Vulcanisaeta moutnovskia (strain 768-28)</name>
    <dbReference type="NCBI Taxonomy" id="985053"/>
    <lineage>
        <taxon>Archaea</taxon>
        <taxon>Thermoproteota</taxon>
        <taxon>Thermoprotei</taxon>
        <taxon>Thermoproteales</taxon>
        <taxon>Thermoproteaceae</taxon>
        <taxon>Vulcanisaeta</taxon>
    </lineage>
</organism>
<dbReference type="EMBL" id="CP002529">
    <property type="protein sequence ID" value="ADY00695.1"/>
    <property type="molecule type" value="Genomic_DNA"/>
</dbReference>
<gene>
    <name evidence="1" type="ordered locus">VMUT_0484</name>
</gene>
<reference evidence="1 2" key="1">
    <citation type="journal article" date="2011" name="J. Bacteriol.">
        <title>Complete genome sequence of 'Vulcanisaeta moutnovskia' strain 768-28, a novel member of the hyperthermophilic crenarchaeal genus vulcanisaeta.</title>
        <authorList>
            <person name="Gumerov V.M."/>
            <person name="Mardanov A.V."/>
            <person name="Beletsky A.V."/>
            <person name="Prokofeva M.I."/>
            <person name="Bonch-Osmolovskaya E.A."/>
            <person name="Ravin N.V."/>
            <person name="Skryabin K.G."/>
        </authorList>
    </citation>
    <scope>NUCLEOTIDE SEQUENCE [LARGE SCALE GENOMIC DNA]</scope>
    <source>
        <strain evidence="1 2">768-28</strain>
    </source>
</reference>
<dbReference type="GeneID" id="10288136"/>
<keyword evidence="2" id="KW-1185">Reference proteome</keyword>
<dbReference type="eggNOG" id="arCOG13902">
    <property type="taxonomic scope" value="Archaea"/>
</dbReference>
<evidence type="ECO:0000313" key="2">
    <source>
        <dbReference type="Proteomes" id="UP000007485"/>
    </source>
</evidence>
<accession>F0QUN4</accession>
<dbReference type="HOGENOM" id="CLU_1168633_0_0_2"/>
<dbReference type="RefSeq" id="WP_013603858.1">
    <property type="nucleotide sequence ID" value="NC_015151.1"/>
</dbReference>
<name>F0QUN4_VULM7</name>
<dbReference type="OrthoDB" id="27595at2157"/>
<dbReference type="AlphaFoldDB" id="F0QUN4"/>
<evidence type="ECO:0000313" key="1">
    <source>
        <dbReference type="EMBL" id="ADY00695.1"/>
    </source>
</evidence>
<dbReference type="Proteomes" id="UP000007485">
    <property type="component" value="Chromosome"/>
</dbReference>
<protein>
    <submittedName>
        <fullName evidence="1">Uncharacterized protein</fullName>
    </submittedName>
</protein>
<proteinExistence type="predicted"/>
<dbReference type="STRING" id="985053.VMUT_0484"/>
<sequence length="237" mass="27709">MNSINAINKVINNAISKVRLFEPNSLIRERADLFVKIHIIPVNQLVRIENGMIIPVAYIIDLAVISHSVVRIKDYLEMHESDELSLGKRVGKAKNKDLLVTNYIDLIIRTLRFFNDYFICRHVLDHVAWAYDEIIGNSAVINLFKREFRDDREVDKALNELSKHIIASIMDFYNGVRMWVLNHELRRPSYTQYFIVNEILKKLSLNEHLTVVEANEDYFYLGLFKDVSLMNTLIKLS</sequence>